<keyword evidence="8" id="KW-0492">Microsome</keyword>
<feature type="transmembrane region" description="Helical" evidence="15">
    <location>
        <begin position="815"/>
        <end position="833"/>
    </location>
</feature>
<dbReference type="InterPro" id="IPR001128">
    <property type="entry name" value="Cyt_P450"/>
</dbReference>
<dbReference type="InterPro" id="IPR008072">
    <property type="entry name" value="Cyt_P450_E_CYP3A"/>
</dbReference>
<keyword evidence="9" id="KW-0560">Oxidoreductase</keyword>
<proteinExistence type="inferred from homology"/>
<evidence type="ECO:0000256" key="5">
    <source>
        <dbReference type="ARBA" id="ARBA00022617"/>
    </source>
</evidence>
<evidence type="ECO:0000313" key="17">
    <source>
        <dbReference type="Proteomes" id="UP001487740"/>
    </source>
</evidence>
<dbReference type="PANTHER" id="PTHR24292">
    <property type="entry name" value="CYTOCHROME P450"/>
    <property type="match status" value="1"/>
</dbReference>
<evidence type="ECO:0000256" key="13">
    <source>
        <dbReference type="PIRSR" id="PIRSR602402-1"/>
    </source>
</evidence>
<dbReference type="GO" id="GO:0005506">
    <property type="term" value="F:iron ion binding"/>
    <property type="evidence" value="ECO:0007669"/>
    <property type="project" value="InterPro"/>
</dbReference>
<dbReference type="GO" id="GO:0016712">
    <property type="term" value="F:oxidoreductase activity, acting on paired donors, with incorporation or reduction of molecular oxygen, reduced flavin or flavoprotein as one donor, and incorporation of one atom of oxygen"/>
    <property type="evidence" value="ECO:0007669"/>
    <property type="project" value="InterPro"/>
</dbReference>
<keyword evidence="10 13" id="KW-0408">Iron</keyword>
<dbReference type="PRINTS" id="PR00385">
    <property type="entry name" value="P450"/>
</dbReference>
<dbReference type="Proteomes" id="UP001487740">
    <property type="component" value="Unassembled WGS sequence"/>
</dbReference>
<feature type="binding site" description="axial binding residue" evidence="13">
    <location>
        <position position="509"/>
    </location>
    <ligand>
        <name>heme</name>
        <dbReference type="ChEBI" id="CHEBI:30413"/>
    </ligand>
    <ligandPart>
        <name>Fe</name>
        <dbReference type="ChEBI" id="CHEBI:18248"/>
    </ligandPart>
</feature>
<evidence type="ECO:0000256" key="15">
    <source>
        <dbReference type="SAM" id="Phobius"/>
    </source>
</evidence>
<dbReference type="PROSITE" id="PS00086">
    <property type="entry name" value="CYTOCHROME_P450"/>
    <property type="match status" value="2"/>
</dbReference>
<keyword evidence="15" id="KW-1133">Transmembrane helix</keyword>
<evidence type="ECO:0000256" key="2">
    <source>
        <dbReference type="ARBA" id="ARBA00004174"/>
    </source>
</evidence>
<name>A0AAW0TS02_SCYPA</name>
<keyword evidence="17" id="KW-1185">Reference proteome</keyword>
<sequence length="1103" mass="125541">MFPCRRRQFFQGTVDIDAETLNTLESELPGGDDSLFLLKSYLLRLPCKEQRKQVVLKATERWCGMEVETWLLLATVAVLAWVYSRYRHSYWSYRGVPSPPTLPFLGHIHKSFFVNRTLWEYNQENYIAFYNASKCGLYEWFTPLLVIWDPELIKNVFVKDFNYFTDQRDFTGLKTGSKRDEMVLEMLSLKNGAEWKSLRAIMTPTFTSGKIKRMFSLVSDKADALVSFSMKQAAGNSYVDMKNNFERFTMDTIASCAFGIECNSLIDKNAEFPRKAEIVFKISIQTMLKIALCKIMPRLFKLTGLSINPPETDFFIDVVKQTIADRETGKKRGDFLDLLLEARDQSDNLSSKLVMNDISMVAQCLLFIVGGYETTASLLAFSCFLLAKHEDQQQRLREELRGMVAEHGGITYQGIMEAKLLDACLQETLRLYPPAVILERACTKTYKLPDTDLTLKPGDLVQVPIWSIHHDPRHWPDPEVFIPDRFLPENKGNIQPFTHLPFGVGPRNCVAMRFALLEAKVALSKLLLEAELNAAPGHEEVALETANGLLRPKEGVILVLKQCSCSASLPPEVVERGSQGDRDRQLPFSHKQEKQTHTSLSTMGIEVWLLIATVVLLVVAYFTRRRTYWSSRGVPSPPATPIIGHFHKGIFVSKRLWEFFDENYTKFYNSMMFGLYEFNTPALVTWDTEIMRHVFIKDSDHFIDRRDVNMRTGQKRDEVMSEMLSIKKGAEWKSLRSIMTPTFTSGKIKSMFPLVCDKADALVKFSKKQAAGGSCVDMKENFGAYTLDTIASCAFGIECNSLEDNNGEFTAKVKVFFKGGLGTLFKGIFFYWMPRLFKLLNLSLNPPEVDFFIDVVEQAIVSRKAGMKRGDFLDLLIEARDQPDNPNSNHVMTDLAMVSQSVLFIIAGYDTTASLLANSSFLLAKNKVHQQRLRNELQQMIAEHGKITYQGIMEAKFLDACLQESLRLYPPATMIERLCTKSYRLPGTDLIMKPGNLVQFPTWSIHHDPNNWPDPEAFIPDRFMPENKGNIKPFTHLPFGMGPRNCIAMRFALMEAKVALSKLLLEVELEVAPGHEEMVLETVNGLLRPKEGVMLLLKPIKEE</sequence>
<dbReference type="InterPro" id="IPR017972">
    <property type="entry name" value="Cyt_P450_CS"/>
</dbReference>
<dbReference type="CDD" id="cd11056">
    <property type="entry name" value="CYP6-like"/>
    <property type="match status" value="2"/>
</dbReference>
<dbReference type="EMBL" id="JARAKH010000028">
    <property type="protein sequence ID" value="KAK8389117.1"/>
    <property type="molecule type" value="Genomic_DNA"/>
</dbReference>
<evidence type="ECO:0000256" key="1">
    <source>
        <dbReference type="ARBA" id="ARBA00001971"/>
    </source>
</evidence>
<evidence type="ECO:0000256" key="4">
    <source>
        <dbReference type="ARBA" id="ARBA00010617"/>
    </source>
</evidence>
<dbReference type="GO" id="GO:0005789">
    <property type="term" value="C:endoplasmic reticulum membrane"/>
    <property type="evidence" value="ECO:0007669"/>
    <property type="project" value="UniProtKB-SubCell"/>
</dbReference>
<evidence type="ECO:0000256" key="8">
    <source>
        <dbReference type="ARBA" id="ARBA00022848"/>
    </source>
</evidence>
<comment type="caution">
    <text evidence="16">The sequence shown here is derived from an EMBL/GenBank/DDBJ whole genome shotgun (WGS) entry which is preliminary data.</text>
</comment>
<dbReference type="PANTHER" id="PTHR24292:SF54">
    <property type="entry name" value="CYP9F3-RELATED"/>
    <property type="match status" value="1"/>
</dbReference>
<feature type="transmembrane region" description="Helical" evidence="15">
    <location>
        <begin position="600"/>
        <end position="622"/>
    </location>
</feature>
<protein>
    <recommendedName>
        <fullName evidence="18">Cytochrome P450</fullName>
    </recommendedName>
</protein>
<keyword evidence="5 13" id="KW-0349">Heme</keyword>
<dbReference type="SUPFAM" id="SSF48264">
    <property type="entry name" value="Cytochrome P450"/>
    <property type="match status" value="2"/>
</dbReference>
<dbReference type="PRINTS" id="PR00464">
    <property type="entry name" value="EP450II"/>
</dbReference>
<dbReference type="PRINTS" id="PR01689">
    <property type="entry name" value="EP450IICYP3A"/>
</dbReference>
<reference evidence="16 17" key="1">
    <citation type="submission" date="2023-03" db="EMBL/GenBank/DDBJ databases">
        <title>High-quality genome of Scylla paramamosain provides insights in environmental adaptation.</title>
        <authorList>
            <person name="Zhang L."/>
        </authorList>
    </citation>
    <scope>NUCLEOTIDE SEQUENCE [LARGE SCALE GENOMIC DNA]</scope>
    <source>
        <strain evidence="16">LZ_2023a</strain>
        <tissue evidence="16">Muscle</tissue>
    </source>
</reference>
<evidence type="ECO:0000256" key="7">
    <source>
        <dbReference type="ARBA" id="ARBA00022824"/>
    </source>
</evidence>
<dbReference type="FunFam" id="1.10.630.10:FF:000042">
    <property type="entry name" value="Cytochrome P450"/>
    <property type="match status" value="2"/>
</dbReference>
<dbReference type="Gene3D" id="1.10.630.10">
    <property type="entry name" value="Cytochrome P450"/>
    <property type="match status" value="2"/>
</dbReference>
<gene>
    <name evidence="16" type="ORF">O3P69_020831</name>
</gene>
<evidence type="ECO:0000256" key="9">
    <source>
        <dbReference type="ARBA" id="ARBA00023002"/>
    </source>
</evidence>
<comment type="subcellular location">
    <subcellularLocation>
        <location evidence="3">Endoplasmic reticulum membrane</location>
        <topology evidence="3">Peripheral membrane protein</topology>
    </subcellularLocation>
    <subcellularLocation>
        <location evidence="2">Microsome membrane</location>
        <topology evidence="2">Peripheral membrane protein</topology>
    </subcellularLocation>
</comment>
<keyword evidence="7" id="KW-0256">Endoplasmic reticulum</keyword>
<evidence type="ECO:0000256" key="6">
    <source>
        <dbReference type="ARBA" id="ARBA00022723"/>
    </source>
</evidence>
<dbReference type="GO" id="GO:0020037">
    <property type="term" value="F:heme binding"/>
    <property type="evidence" value="ECO:0007669"/>
    <property type="project" value="InterPro"/>
</dbReference>
<feature type="region of interest" description="Disordered" evidence="14">
    <location>
        <begin position="574"/>
        <end position="595"/>
    </location>
</feature>
<feature type="transmembrane region" description="Helical" evidence="15">
    <location>
        <begin position="902"/>
        <end position="924"/>
    </location>
</feature>
<evidence type="ECO:0000256" key="12">
    <source>
        <dbReference type="ARBA" id="ARBA00023136"/>
    </source>
</evidence>
<keyword evidence="12 15" id="KW-0472">Membrane</keyword>
<comment type="similarity">
    <text evidence="4">Belongs to the cytochrome P450 family.</text>
</comment>
<dbReference type="InterPro" id="IPR002402">
    <property type="entry name" value="Cyt_P450_E_grp-II"/>
</dbReference>
<evidence type="ECO:0000313" key="16">
    <source>
        <dbReference type="EMBL" id="KAK8389117.1"/>
    </source>
</evidence>
<evidence type="ECO:0008006" key="18">
    <source>
        <dbReference type="Google" id="ProtNLM"/>
    </source>
</evidence>
<dbReference type="AlphaFoldDB" id="A0AAW0TS02"/>
<organism evidence="16 17">
    <name type="scientific">Scylla paramamosain</name>
    <name type="common">Mud crab</name>
    <dbReference type="NCBI Taxonomy" id="85552"/>
    <lineage>
        <taxon>Eukaryota</taxon>
        <taxon>Metazoa</taxon>
        <taxon>Ecdysozoa</taxon>
        <taxon>Arthropoda</taxon>
        <taxon>Crustacea</taxon>
        <taxon>Multicrustacea</taxon>
        <taxon>Malacostraca</taxon>
        <taxon>Eumalacostraca</taxon>
        <taxon>Eucarida</taxon>
        <taxon>Decapoda</taxon>
        <taxon>Pleocyemata</taxon>
        <taxon>Brachyura</taxon>
        <taxon>Eubrachyura</taxon>
        <taxon>Portunoidea</taxon>
        <taxon>Portunidae</taxon>
        <taxon>Portuninae</taxon>
        <taxon>Scylla</taxon>
    </lineage>
</organism>
<dbReference type="InterPro" id="IPR050476">
    <property type="entry name" value="Insect_CytP450_Detox"/>
</dbReference>
<keyword evidence="6 13" id="KW-0479">Metal-binding</keyword>
<evidence type="ECO:0000256" key="3">
    <source>
        <dbReference type="ARBA" id="ARBA00004406"/>
    </source>
</evidence>
<dbReference type="InterPro" id="IPR036396">
    <property type="entry name" value="Cyt_P450_sf"/>
</dbReference>
<keyword evidence="15" id="KW-0812">Transmembrane</keyword>
<comment type="cofactor">
    <cofactor evidence="1 13">
        <name>heme</name>
        <dbReference type="ChEBI" id="CHEBI:30413"/>
    </cofactor>
</comment>
<keyword evidence="11" id="KW-0503">Monooxygenase</keyword>
<evidence type="ECO:0000256" key="10">
    <source>
        <dbReference type="ARBA" id="ARBA00023004"/>
    </source>
</evidence>
<evidence type="ECO:0000256" key="14">
    <source>
        <dbReference type="SAM" id="MobiDB-lite"/>
    </source>
</evidence>
<evidence type="ECO:0000256" key="11">
    <source>
        <dbReference type="ARBA" id="ARBA00023033"/>
    </source>
</evidence>
<accession>A0AAW0TS02</accession>
<dbReference type="Pfam" id="PF00067">
    <property type="entry name" value="p450"/>
    <property type="match status" value="2"/>
</dbReference>